<evidence type="ECO:0000256" key="8">
    <source>
        <dbReference type="ARBA" id="ARBA00022840"/>
    </source>
</evidence>
<dbReference type="InterPro" id="IPR017665">
    <property type="entry name" value="Guanylate_kinase"/>
</dbReference>
<comment type="subcellular location">
    <subcellularLocation>
        <location evidence="11">Cytoplasm</location>
    </subcellularLocation>
</comment>
<reference evidence="13 14" key="1">
    <citation type="journal article" date="2019" name="Nat. Med.">
        <title>A library of human gut bacterial isolates paired with longitudinal multiomics data enables mechanistic microbiome research.</title>
        <authorList>
            <person name="Poyet M."/>
            <person name="Groussin M."/>
            <person name="Gibbons S.M."/>
            <person name="Avila-Pacheco J."/>
            <person name="Jiang X."/>
            <person name="Kearney S.M."/>
            <person name="Perrotta A.R."/>
            <person name="Berdy B."/>
            <person name="Zhao S."/>
            <person name="Lieberman T.D."/>
            <person name="Swanson P.K."/>
            <person name="Smith M."/>
            <person name="Roesemann S."/>
            <person name="Alexander J.E."/>
            <person name="Rich S.A."/>
            <person name="Livny J."/>
            <person name="Vlamakis H."/>
            <person name="Clish C."/>
            <person name="Bullock K."/>
            <person name="Deik A."/>
            <person name="Scott J."/>
            <person name="Pierce K.A."/>
            <person name="Xavier R.J."/>
            <person name="Alm E.J."/>
        </authorList>
    </citation>
    <scope>NUCLEOTIDE SEQUENCE [LARGE SCALE GENOMIC DNA]</scope>
    <source>
        <strain evidence="13 14">BIOML-A1</strain>
    </source>
</reference>
<dbReference type="InterPro" id="IPR020590">
    <property type="entry name" value="Guanylate_kinase_CS"/>
</dbReference>
<dbReference type="HAMAP" id="MF_00328">
    <property type="entry name" value="Guanylate_kinase"/>
    <property type="match status" value="1"/>
</dbReference>
<evidence type="ECO:0000256" key="4">
    <source>
        <dbReference type="ARBA" id="ARBA00016296"/>
    </source>
</evidence>
<dbReference type="EC" id="2.7.4.8" evidence="3 11"/>
<dbReference type="GO" id="GO:0005829">
    <property type="term" value="C:cytosol"/>
    <property type="evidence" value="ECO:0007669"/>
    <property type="project" value="TreeGrafter"/>
</dbReference>
<dbReference type="InterPro" id="IPR008144">
    <property type="entry name" value="Guanylate_kin-like_dom"/>
</dbReference>
<comment type="similarity">
    <text evidence="2 11">Belongs to the guanylate kinase family.</text>
</comment>
<protein>
    <recommendedName>
        <fullName evidence="4 11">Guanylate kinase</fullName>
        <ecNumber evidence="3 11">2.7.4.8</ecNumber>
    </recommendedName>
    <alternativeName>
        <fullName evidence="9 11">GMP kinase</fullName>
    </alternativeName>
</protein>
<gene>
    <name evidence="11" type="primary">gmk</name>
    <name evidence="13" type="ORF">GMD21_09780</name>
</gene>
<dbReference type="Proteomes" id="UP000448177">
    <property type="component" value="Unassembled WGS sequence"/>
</dbReference>
<dbReference type="InterPro" id="IPR027417">
    <property type="entry name" value="P-loop_NTPase"/>
</dbReference>
<dbReference type="SMART" id="SM00072">
    <property type="entry name" value="GuKc"/>
    <property type="match status" value="1"/>
</dbReference>
<comment type="catalytic activity">
    <reaction evidence="10 11">
        <text>GMP + ATP = GDP + ADP</text>
        <dbReference type="Rhea" id="RHEA:20780"/>
        <dbReference type="ChEBI" id="CHEBI:30616"/>
        <dbReference type="ChEBI" id="CHEBI:58115"/>
        <dbReference type="ChEBI" id="CHEBI:58189"/>
        <dbReference type="ChEBI" id="CHEBI:456216"/>
        <dbReference type="EC" id="2.7.4.8"/>
    </reaction>
</comment>
<comment type="function">
    <text evidence="1 11">Essential for recycling GMP and indirectly, cGMP.</text>
</comment>
<feature type="domain" description="Guanylate kinase-like" evidence="12">
    <location>
        <begin position="22"/>
        <end position="200"/>
    </location>
</feature>
<dbReference type="PANTHER" id="PTHR23117">
    <property type="entry name" value="GUANYLATE KINASE-RELATED"/>
    <property type="match status" value="1"/>
</dbReference>
<dbReference type="Pfam" id="PF00625">
    <property type="entry name" value="Guanylate_kin"/>
    <property type="match status" value="1"/>
</dbReference>
<evidence type="ECO:0000256" key="9">
    <source>
        <dbReference type="ARBA" id="ARBA00030128"/>
    </source>
</evidence>
<dbReference type="EMBL" id="WNAF01000005">
    <property type="protein sequence ID" value="MTR76955.1"/>
    <property type="molecule type" value="Genomic_DNA"/>
</dbReference>
<evidence type="ECO:0000256" key="6">
    <source>
        <dbReference type="ARBA" id="ARBA00022741"/>
    </source>
</evidence>
<keyword evidence="14" id="KW-1185">Reference proteome</keyword>
<dbReference type="GO" id="GO:0004385">
    <property type="term" value="F:GMP kinase activity"/>
    <property type="evidence" value="ECO:0007669"/>
    <property type="project" value="UniProtKB-UniRule"/>
</dbReference>
<organism evidence="13 14">
    <name type="scientific">Mediterraneibacter faecis</name>
    <dbReference type="NCBI Taxonomy" id="592978"/>
    <lineage>
        <taxon>Bacteria</taxon>
        <taxon>Bacillati</taxon>
        <taxon>Bacillota</taxon>
        <taxon>Clostridia</taxon>
        <taxon>Lachnospirales</taxon>
        <taxon>Lachnospiraceae</taxon>
        <taxon>Mediterraneibacter</taxon>
    </lineage>
</organism>
<dbReference type="FunFam" id="3.30.63.10:FF:000002">
    <property type="entry name" value="Guanylate kinase 1"/>
    <property type="match status" value="1"/>
</dbReference>
<dbReference type="NCBIfam" id="TIGR03263">
    <property type="entry name" value="guanyl_kin"/>
    <property type="match status" value="1"/>
</dbReference>
<evidence type="ECO:0000256" key="1">
    <source>
        <dbReference type="ARBA" id="ARBA00003531"/>
    </source>
</evidence>
<sequence>MVERKEETAMKKEYLDKIAEYGQLIVVSGPSGVGNKTVLREYLQDHEQACVSVSVTTRRQRKHEIDGKDYWFVSVPEFERMVRMGEMLEYTYVNGNAYGTTKKSVEEARARGKNVILDVDTIGAMKIRALCPDATLVYILPPSWDELKSRLSSTGIYNKEEVNALMEIAEEEISCANSYDYILVNDTISNTLSRFAQIIHSNRYSRNCMKEFLDSYIDGEVKPHVQSYKEALL</sequence>
<dbReference type="PROSITE" id="PS00856">
    <property type="entry name" value="GUANYLATE_KINASE_1"/>
    <property type="match status" value="1"/>
</dbReference>
<evidence type="ECO:0000256" key="11">
    <source>
        <dbReference type="HAMAP-Rule" id="MF_00328"/>
    </source>
</evidence>
<evidence type="ECO:0000256" key="3">
    <source>
        <dbReference type="ARBA" id="ARBA00012961"/>
    </source>
</evidence>
<keyword evidence="7 11" id="KW-0418">Kinase</keyword>
<evidence type="ECO:0000313" key="13">
    <source>
        <dbReference type="EMBL" id="MTR76955.1"/>
    </source>
</evidence>
<proteinExistence type="inferred from homology"/>
<dbReference type="PANTHER" id="PTHR23117:SF13">
    <property type="entry name" value="GUANYLATE KINASE"/>
    <property type="match status" value="1"/>
</dbReference>
<evidence type="ECO:0000256" key="5">
    <source>
        <dbReference type="ARBA" id="ARBA00022679"/>
    </source>
</evidence>
<dbReference type="Gene3D" id="3.30.63.10">
    <property type="entry name" value="Guanylate Kinase phosphate binding domain"/>
    <property type="match status" value="1"/>
</dbReference>
<dbReference type="CDD" id="cd00071">
    <property type="entry name" value="GMPK"/>
    <property type="match status" value="1"/>
</dbReference>
<name>A0A844KEQ3_9FIRM</name>
<dbReference type="AlphaFoldDB" id="A0A844KEQ3"/>
<dbReference type="Gene3D" id="3.40.50.300">
    <property type="entry name" value="P-loop containing nucleotide triphosphate hydrolases"/>
    <property type="match status" value="1"/>
</dbReference>
<evidence type="ECO:0000259" key="12">
    <source>
        <dbReference type="PROSITE" id="PS50052"/>
    </source>
</evidence>
<evidence type="ECO:0000256" key="7">
    <source>
        <dbReference type="ARBA" id="ARBA00022777"/>
    </source>
</evidence>
<keyword evidence="6 11" id="KW-0547">Nucleotide-binding</keyword>
<accession>A0A844KEQ3</accession>
<evidence type="ECO:0000256" key="2">
    <source>
        <dbReference type="ARBA" id="ARBA00005790"/>
    </source>
</evidence>
<dbReference type="PROSITE" id="PS50052">
    <property type="entry name" value="GUANYLATE_KINASE_2"/>
    <property type="match status" value="1"/>
</dbReference>
<comment type="caution">
    <text evidence="13">The sequence shown here is derived from an EMBL/GenBank/DDBJ whole genome shotgun (WGS) entry which is preliminary data.</text>
</comment>
<evidence type="ECO:0000256" key="10">
    <source>
        <dbReference type="ARBA" id="ARBA00048594"/>
    </source>
</evidence>
<keyword evidence="11" id="KW-0963">Cytoplasm</keyword>
<comment type="caution">
    <text evidence="11">Lacks conserved residue(s) required for the propagation of feature annotation.</text>
</comment>
<dbReference type="InterPro" id="IPR008145">
    <property type="entry name" value="GK/Ca_channel_bsu"/>
</dbReference>
<dbReference type="SUPFAM" id="SSF52540">
    <property type="entry name" value="P-loop containing nucleoside triphosphate hydrolases"/>
    <property type="match status" value="1"/>
</dbReference>
<dbReference type="GO" id="GO:0005524">
    <property type="term" value="F:ATP binding"/>
    <property type="evidence" value="ECO:0007669"/>
    <property type="project" value="UniProtKB-UniRule"/>
</dbReference>
<evidence type="ECO:0000313" key="14">
    <source>
        <dbReference type="Proteomes" id="UP000448177"/>
    </source>
</evidence>
<keyword evidence="8 11" id="KW-0067">ATP-binding</keyword>
<keyword evidence="5 11" id="KW-0808">Transferase</keyword>